<dbReference type="EMBL" id="FNLO01000001">
    <property type="protein sequence ID" value="SDV46063.1"/>
    <property type="molecule type" value="Genomic_DNA"/>
</dbReference>
<name>A0A1H2PIE8_9BURK</name>
<organism evidence="1 2">
    <name type="scientific">Chitinasiproducens palmae</name>
    <dbReference type="NCBI Taxonomy" id="1770053"/>
    <lineage>
        <taxon>Bacteria</taxon>
        <taxon>Pseudomonadati</taxon>
        <taxon>Pseudomonadota</taxon>
        <taxon>Betaproteobacteria</taxon>
        <taxon>Burkholderiales</taxon>
        <taxon>Burkholderiaceae</taxon>
        <taxon>Chitinasiproducens</taxon>
    </lineage>
</organism>
<accession>A0A1H2PIE8</accession>
<dbReference type="STRING" id="1770053.SAMN05216551_10142"/>
<proteinExistence type="predicted"/>
<evidence type="ECO:0000313" key="2">
    <source>
        <dbReference type="Proteomes" id="UP000243719"/>
    </source>
</evidence>
<dbReference type="Proteomes" id="UP000243719">
    <property type="component" value="Unassembled WGS sequence"/>
</dbReference>
<reference evidence="2" key="1">
    <citation type="submission" date="2016-09" db="EMBL/GenBank/DDBJ databases">
        <authorList>
            <person name="Varghese N."/>
            <person name="Submissions S."/>
        </authorList>
    </citation>
    <scope>NUCLEOTIDE SEQUENCE [LARGE SCALE GENOMIC DNA]</scope>
    <source>
        <strain evidence="2">JS23</strain>
    </source>
</reference>
<dbReference type="AlphaFoldDB" id="A0A1H2PIE8"/>
<protein>
    <submittedName>
        <fullName evidence="1">Uncharacterized protein</fullName>
    </submittedName>
</protein>
<sequence>MPPITPLRHVIAFRAHVDAVQRVRTCALRRAIQAVAPYRGQGMGPPQVWAARRHLLHIRQVLEAQNSAVLARKTGMLDALEHRLQWNAALAAMR</sequence>
<gene>
    <name evidence="1" type="ORF">SAMN05216551_10142</name>
</gene>
<evidence type="ECO:0000313" key="1">
    <source>
        <dbReference type="EMBL" id="SDV46063.1"/>
    </source>
</evidence>
<keyword evidence="2" id="KW-1185">Reference proteome</keyword>